<feature type="binding site" evidence="5">
    <location>
        <position position="141"/>
    </location>
    <ligand>
        <name>NADP(+)</name>
        <dbReference type="ChEBI" id="CHEBI:58349"/>
    </ligand>
</feature>
<feature type="site" description="Important for catalytic activity" evidence="5">
    <location>
        <position position="108"/>
    </location>
</feature>
<feature type="domain" description="NAD-dependent epimerase/dehydratase" evidence="6">
    <location>
        <begin position="7"/>
        <end position="240"/>
    </location>
</feature>
<comment type="similarity">
    <text evidence="1 5">Belongs to the NAD(P)-dependent epimerase/dehydratase family. Fucose synthase subfamily.</text>
</comment>
<feature type="binding site" evidence="5">
    <location>
        <begin position="164"/>
        <end position="167"/>
    </location>
    <ligand>
        <name>NADP(+)</name>
        <dbReference type="ChEBI" id="CHEBI:58349"/>
    </ligand>
</feature>
<reference evidence="7 8" key="1">
    <citation type="submission" date="2024-03" db="EMBL/GenBank/DDBJ databases">
        <title>Ignisphaera cupida sp. nov., a hyperthermophilic hydrolytic archaeon from a hot spring of Kamchatka, and proposal of Ignisphaeraceae fam. nov.</title>
        <authorList>
            <person name="Podosokorskaya O.A."/>
            <person name="Elcheninov A.G."/>
            <person name="Maltseva A.I."/>
            <person name="Zayulina K.S."/>
            <person name="Novikov A."/>
            <person name="Merkel A.Y."/>
        </authorList>
    </citation>
    <scope>NUCLEOTIDE SEQUENCE [LARGE SCALE GENOMIC DNA]</scope>
    <source>
        <strain evidence="7 8">38H-sp</strain>
    </source>
</reference>
<comment type="caution">
    <text evidence="7">The sequence shown here is derived from an EMBL/GenBank/DDBJ whole genome shotgun (WGS) entry which is preliminary data.</text>
</comment>
<comment type="catalytic activity">
    <reaction evidence="5">
        <text>GDP-beta-L-fucose + NADP(+) = GDP-4-dehydro-alpha-D-rhamnose + NADPH + H(+)</text>
        <dbReference type="Rhea" id="RHEA:18885"/>
        <dbReference type="ChEBI" id="CHEBI:15378"/>
        <dbReference type="ChEBI" id="CHEBI:57273"/>
        <dbReference type="ChEBI" id="CHEBI:57783"/>
        <dbReference type="ChEBI" id="CHEBI:57964"/>
        <dbReference type="ChEBI" id="CHEBI:58349"/>
        <dbReference type="EC" id="1.1.1.271"/>
    </reaction>
</comment>
<evidence type="ECO:0000256" key="5">
    <source>
        <dbReference type="HAMAP-Rule" id="MF_00956"/>
    </source>
</evidence>
<dbReference type="Pfam" id="PF01370">
    <property type="entry name" value="Epimerase"/>
    <property type="match status" value="1"/>
</dbReference>
<dbReference type="SUPFAM" id="SSF51735">
    <property type="entry name" value="NAD(P)-binding Rossmann-fold domains"/>
    <property type="match status" value="1"/>
</dbReference>
<feature type="binding site" evidence="5">
    <location>
        <begin position="106"/>
        <end position="109"/>
    </location>
    <ligand>
        <name>NADP(+)</name>
        <dbReference type="ChEBI" id="CHEBI:58349"/>
    </ligand>
</feature>
<feature type="binding site" evidence="5">
    <location>
        <position position="209"/>
    </location>
    <ligand>
        <name>substrate</name>
    </ligand>
</feature>
<feature type="binding site" evidence="5">
    <location>
        <position position="202"/>
    </location>
    <ligand>
        <name>substrate</name>
    </ligand>
</feature>
<dbReference type="Gene3D" id="3.90.25.10">
    <property type="entry name" value="UDP-galactose 4-epimerase, domain 1"/>
    <property type="match status" value="1"/>
</dbReference>
<evidence type="ECO:0000256" key="1">
    <source>
        <dbReference type="ARBA" id="ARBA00005959"/>
    </source>
</evidence>
<organism evidence="7 8">
    <name type="scientific">Rarispira pelagica</name>
    <dbReference type="NCBI Taxonomy" id="3141764"/>
    <lineage>
        <taxon>Bacteria</taxon>
        <taxon>Pseudomonadati</taxon>
        <taxon>Spirochaetota</taxon>
        <taxon>Spirochaetia</taxon>
        <taxon>Winmispirales</taxon>
        <taxon>Winmispiraceae</taxon>
        <taxon>Rarispira</taxon>
    </lineage>
</organism>
<dbReference type="PANTHER" id="PTHR43238:SF1">
    <property type="entry name" value="GDP-L-FUCOSE SYNTHASE"/>
    <property type="match status" value="1"/>
</dbReference>
<evidence type="ECO:0000256" key="4">
    <source>
        <dbReference type="ARBA" id="ARBA00023235"/>
    </source>
</evidence>
<evidence type="ECO:0000256" key="3">
    <source>
        <dbReference type="ARBA" id="ARBA00023002"/>
    </source>
</evidence>
<proteinExistence type="inferred from homology"/>
<evidence type="ECO:0000313" key="7">
    <source>
        <dbReference type="EMBL" id="MEM5947457.1"/>
    </source>
</evidence>
<feature type="binding site" evidence="5">
    <location>
        <begin position="11"/>
        <end position="17"/>
    </location>
    <ligand>
        <name>NADP(+)</name>
        <dbReference type="ChEBI" id="CHEBI:58349"/>
    </ligand>
</feature>
<accession>A0ABU9U9W5</accession>
<keyword evidence="2 5" id="KW-0521">NADP</keyword>
<dbReference type="RefSeq" id="WP_420069128.1">
    <property type="nucleotide sequence ID" value="NZ_JBCHKQ010000001.1"/>
</dbReference>
<comment type="function">
    <text evidence="5">Catalyzes the two-step NADP-dependent conversion of GDP-4-dehydro-6-deoxy-D-mannose to GDP-fucose, involving an epimerase and a reductase reaction.</text>
</comment>
<dbReference type="InterPro" id="IPR001509">
    <property type="entry name" value="Epimerase_deHydtase"/>
</dbReference>
<dbReference type="Gene3D" id="3.40.50.720">
    <property type="entry name" value="NAD(P)-binding Rossmann-like Domain"/>
    <property type="match status" value="1"/>
</dbReference>
<dbReference type="InterPro" id="IPR028614">
    <property type="entry name" value="GDP_fucose/colitose_synth"/>
</dbReference>
<dbReference type="InterPro" id="IPR036291">
    <property type="entry name" value="NAD(P)-bd_dom_sf"/>
</dbReference>
<comment type="caution">
    <text evidence="5">Lacks conserved residue(s) required for the propagation of feature annotation.</text>
</comment>
<keyword evidence="5" id="KW-0511">Multifunctional enzyme</keyword>
<name>A0ABU9U9W5_9SPIR</name>
<dbReference type="EC" id="1.1.1.271" evidence="5"/>
<evidence type="ECO:0000259" key="6">
    <source>
        <dbReference type="Pfam" id="PF01370"/>
    </source>
</evidence>
<sequence length="315" mass="35206">MDKESRIYIAGHRGLVGSAVLKKLQQEGYGNIITRTHSELDLTQQSAVEEFFESEKPDVVILCAAKVGGILANDKAKSDFFYINSMIANNVIHSAYKYGVKKLINLGSSCIYPRECPQPIKEEYLLSGPLEKTNEGYALAKIGALKMCWYYAQEKGCDFISAMPTNLYGPNDNFDLESSHVLPALIRKFYEAKQKNADVILWGDGSPYREFLFVDDLADAIVFLMENVAPADIGECVNIGTGEDITIKELANQVADIVGFKGSIVWDKSKPNGTPRKLLDVSRINSLGWYARTSLIEGIEITYKWFIDNMDKITR</sequence>
<feature type="binding site" evidence="5">
    <location>
        <position position="180"/>
    </location>
    <ligand>
        <name>NADP(+)</name>
        <dbReference type="ChEBI" id="CHEBI:58349"/>
    </ligand>
</feature>
<evidence type="ECO:0000313" key="8">
    <source>
        <dbReference type="Proteomes" id="UP001466331"/>
    </source>
</evidence>
<keyword evidence="4 5" id="KW-0413">Isomerase</keyword>
<protein>
    <recommendedName>
        <fullName evidence="5">GDP-L-fucose synthase</fullName>
        <ecNumber evidence="5">1.1.1.271</ecNumber>
    </recommendedName>
    <alternativeName>
        <fullName evidence="5">GDP-4-keto-6-deoxy-D-mannose-3,5-epimerase-4-reductase</fullName>
    </alternativeName>
</protein>
<evidence type="ECO:0000256" key="2">
    <source>
        <dbReference type="ARBA" id="ARBA00022857"/>
    </source>
</evidence>
<dbReference type="HAMAP" id="MF_00956">
    <property type="entry name" value="GDP_fucose_synth"/>
    <property type="match status" value="1"/>
</dbReference>
<keyword evidence="8" id="KW-1185">Reference proteome</keyword>
<dbReference type="CDD" id="cd05239">
    <property type="entry name" value="GDP_FS_SDR_e"/>
    <property type="match status" value="1"/>
</dbReference>
<keyword evidence="3 5" id="KW-0560">Oxidoreductase</keyword>
<dbReference type="PANTHER" id="PTHR43238">
    <property type="entry name" value="GDP-L-FUCOSE SYNTHASE"/>
    <property type="match status" value="1"/>
</dbReference>
<gene>
    <name evidence="5" type="primary">fcl</name>
    <name evidence="7" type="ORF">WKV44_02760</name>
</gene>
<feature type="active site" description="Proton donor/acceptor" evidence="5">
    <location>
        <position position="137"/>
    </location>
</feature>
<feature type="binding site" evidence="5">
    <location>
        <position position="188"/>
    </location>
    <ligand>
        <name>substrate</name>
    </ligand>
</feature>
<feature type="site" description="Important for catalytic activity" evidence="5">
    <location>
        <position position="110"/>
    </location>
</feature>
<dbReference type="Proteomes" id="UP001466331">
    <property type="component" value="Unassembled WGS sequence"/>
</dbReference>
<dbReference type="EMBL" id="JBCHKQ010000001">
    <property type="protein sequence ID" value="MEM5947457.1"/>
    <property type="molecule type" value="Genomic_DNA"/>
</dbReference>
<comment type="pathway">
    <text evidence="5">Nucleotide-sugar biosynthesis; GDP-L-fucose biosynthesis via de novo pathway; GDP-L-fucose from GDP-alpha-D-mannose: step 2/2.</text>
</comment>